<dbReference type="EMBL" id="JACKVK010000005">
    <property type="protein sequence ID" value="MCV7420632.1"/>
    <property type="molecule type" value="Genomic_DNA"/>
</dbReference>
<evidence type="ECO:0000313" key="3">
    <source>
        <dbReference type="Proteomes" id="UP001141629"/>
    </source>
</evidence>
<dbReference type="Pfam" id="PF01553">
    <property type="entry name" value="Acyltransferase"/>
    <property type="match status" value="1"/>
</dbReference>
<dbReference type="AlphaFoldDB" id="A0A9X2Z1Y1"/>
<dbReference type="CDD" id="cd07987">
    <property type="entry name" value="LPLAT_MGAT-like"/>
    <property type="match status" value="1"/>
</dbReference>
<protein>
    <submittedName>
        <fullName evidence="2">Acyltransferase family protein</fullName>
    </submittedName>
</protein>
<proteinExistence type="predicted"/>
<sequence>MLTTAAAAFRHLGVDFVRRYNRLDVQADPTTFDGPVLFVANHGFGGIFDLNVFALGAALDQLELDRPVTILTHQLAWTLGVGRFVEALGARPASQHSAEEAFDNGHHVVVFPGGDLDAMKTFEDRNRIVFGGRSGFARLAIENKVPIVPIVTAGAGESLLVLSSGQRLARATRLDKLLRLKTVPLTVSLPWGLNIGAVGVLPYLPLPTKLDTRVLTAVERLDDEQPEDYAARIHAKMQHALTDMTRYRRPLLG</sequence>
<gene>
    <name evidence="2" type="ORF">H7K45_08790</name>
</gene>
<keyword evidence="3" id="KW-1185">Reference proteome</keyword>
<reference evidence="2" key="2">
    <citation type="journal article" date="2022" name="BMC Genomics">
        <title>Comparative genome analysis of mycobacteria focusing on tRNA and non-coding RNA.</title>
        <authorList>
            <person name="Behra P.R.K."/>
            <person name="Pettersson B.M.F."/>
            <person name="Ramesh M."/>
            <person name="Das S."/>
            <person name="Dasgupta S."/>
            <person name="Kirsebom L.A."/>
        </authorList>
    </citation>
    <scope>NUCLEOTIDE SEQUENCE</scope>
    <source>
        <strain evidence="2">DSM 44838</strain>
    </source>
</reference>
<keyword evidence="2" id="KW-0012">Acyltransferase</keyword>
<dbReference type="PANTHER" id="PTHR22753:SF14">
    <property type="entry name" value="MONOACYLGLYCEROL_DIACYLGLYCEROL O-ACYLTRANSFERASE"/>
    <property type="match status" value="1"/>
</dbReference>
<dbReference type="SMART" id="SM00563">
    <property type="entry name" value="PlsC"/>
    <property type="match status" value="1"/>
</dbReference>
<accession>A0A9X2Z1Y1</accession>
<dbReference type="GO" id="GO:0016746">
    <property type="term" value="F:acyltransferase activity"/>
    <property type="evidence" value="ECO:0007669"/>
    <property type="project" value="UniProtKB-KW"/>
</dbReference>
<dbReference type="GO" id="GO:0016020">
    <property type="term" value="C:membrane"/>
    <property type="evidence" value="ECO:0007669"/>
    <property type="project" value="TreeGrafter"/>
</dbReference>
<dbReference type="InterPro" id="IPR002123">
    <property type="entry name" value="Plipid/glycerol_acylTrfase"/>
</dbReference>
<organism evidence="2 3">
    <name type="scientific">Mycobacterium yunnanensis</name>
    <dbReference type="NCBI Taxonomy" id="368477"/>
    <lineage>
        <taxon>Bacteria</taxon>
        <taxon>Bacillati</taxon>
        <taxon>Actinomycetota</taxon>
        <taxon>Actinomycetes</taxon>
        <taxon>Mycobacteriales</taxon>
        <taxon>Mycobacteriaceae</taxon>
        <taxon>Mycobacterium</taxon>
    </lineage>
</organism>
<reference evidence="2" key="1">
    <citation type="submission" date="2020-07" db="EMBL/GenBank/DDBJ databases">
        <authorList>
            <person name="Pettersson B.M.F."/>
            <person name="Behra P.R.K."/>
            <person name="Ramesh M."/>
            <person name="Das S."/>
            <person name="Dasgupta S."/>
            <person name="Kirsebom L.A."/>
        </authorList>
    </citation>
    <scope>NUCLEOTIDE SEQUENCE</scope>
    <source>
        <strain evidence="2">DSM 44838</strain>
    </source>
</reference>
<evidence type="ECO:0000259" key="1">
    <source>
        <dbReference type="SMART" id="SM00563"/>
    </source>
</evidence>
<dbReference type="Proteomes" id="UP001141629">
    <property type="component" value="Unassembled WGS sequence"/>
</dbReference>
<comment type="caution">
    <text evidence="2">The sequence shown here is derived from an EMBL/GenBank/DDBJ whole genome shotgun (WGS) entry which is preliminary data.</text>
</comment>
<dbReference type="SUPFAM" id="SSF69593">
    <property type="entry name" value="Glycerol-3-phosphate (1)-acyltransferase"/>
    <property type="match status" value="1"/>
</dbReference>
<feature type="domain" description="Phospholipid/glycerol acyltransferase" evidence="1">
    <location>
        <begin position="36"/>
        <end position="155"/>
    </location>
</feature>
<name>A0A9X2Z1Y1_9MYCO</name>
<keyword evidence="2" id="KW-0808">Transferase</keyword>
<evidence type="ECO:0000313" key="2">
    <source>
        <dbReference type="EMBL" id="MCV7420632.1"/>
    </source>
</evidence>
<dbReference type="PANTHER" id="PTHR22753">
    <property type="entry name" value="TRANSMEMBRANE PROTEIN 68"/>
    <property type="match status" value="1"/>
</dbReference>